<evidence type="ECO:0000313" key="2">
    <source>
        <dbReference type="Proteomes" id="UP001597601"/>
    </source>
</evidence>
<keyword evidence="2" id="KW-1185">Reference proteome</keyword>
<dbReference type="EMBL" id="JBHUON010000027">
    <property type="protein sequence ID" value="MFD2866465.1"/>
    <property type="molecule type" value="Genomic_DNA"/>
</dbReference>
<comment type="caution">
    <text evidence="1">The sequence shown here is derived from an EMBL/GenBank/DDBJ whole genome shotgun (WGS) entry which is preliminary data.</text>
</comment>
<proteinExistence type="predicted"/>
<dbReference type="RefSeq" id="WP_377130107.1">
    <property type="nucleotide sequence ID" value="NZ_JBHUON010000027.1"/>
</dbReference>
<accession>A0ABW5XSP2</accession>
<feature type="non-terminal residue" evidence="1">
    <location>
        <position position="1"/>
    </location>
</feature>
<gene>
    <name evidence="1" type="ORF">ACFSYC_17345</name>
</gene>
<evidence type="ECO:0000313" key="1">
    <source>
        <dbReference type="EMBL" id="MFD2866465.1"/>
    </source>
</evidence>
<dbReference type="Proteomes" id="UP001597601">
    <property type="component" value="Unassembled WGS sequence"/>
</dbReference>
<sequence length="85" mass="9413">ENVFTALAAIVRQLIAWSLCHGIRWSTSPEYQTGTLYSFTSGYILKNRAIAKLSKMSFDCPLKLPGIVLSQVLADGSVRFVFVLC</sequence>
<protein>
    <submittedName>
        <fullName evidence="1">Uncharacterized protein</fullName>
    </submittedName>
</protein>
<name>A0ABW5XSP2_9SPHI</name>
<reference evidence="2" key="1">
    <citation type="journal article" date="2019" name="Int. J. Syst. Evol. Microbiol.">
        <title>The Global Catalogue of Microorganisms (GCM) 10K type strain sequencing project: providing services to taxonomists for standard genome sequencing and annotation.</title>
        <authorList>
            <consortium name="The Broad Institute Genomics Platform"/>
            <consortium name="The Broad Institute Genome Sequencing Center for Infectious Disease"/>
            <person name="Wu L."/>
            <person name="Ma J."/>
        </authorList>
    </citation>
    <scope>NUCLEOTIDE SEQUENCE [LARGE SCALE GENOMIC DNA]</scope>
    <source>
        <strain evidence="2">KCTC 52232</strain>
    </source>
</reference>
<organism evidence="1 2">
    <name type="scientific">Mucilaginibacter antarcticus</name>
    <dbReference type="NCBI Taxonomy" id="1855725"/>
    <lineage>
        <taxon>Bacteria</taxon>
        <taxon>Pseudomonadati</taxon>
        <taxon>Bacteroidota</taxon>
        <taxon>Sphingobacteriia</taxon>
        <taxon>Sphingobacteriales</taxon>
        <taxon>Sphingobacteriaceae</taxon>
        <taxon>Mucilaginibacter</taxon>
    </lineage>
</organism>